<protein>
    <submittedName>
        <fullName evidence="1">Uncharacterized protein</fullName>
    </submittedName>
</protein>
<sequence>RRRKRLTSVARTESPVSCHLIAILGCGGVDQINSCVARKLDIHTGFLRASTHTHTHTHC</sequence>
<comment type="caution">
    <text evidence="1">The sequence shown here is derived from an EMBL/GenBank/DDBJ whole genome shotgun (WGS) entry which is preliminary data.</text>
</comment>
<name>A0A232F8G7_9HYME</name>
<evidence type="ECO:0000313" key="1">
    <source>
        <dbReference type="EMBL" id="OXU26743.1"/>
    </source>
</evidence>
<feature type="non-terminal residue" evidence="1">
    <location>
        <position position="1"/>
    </location>
</feature>
<evidence type="ECO:0000313" key="2">
    <source>
        <dbReference type="Proteomes" id="UP000215335"/>
    </source>
</evidence>
<proteinExistence type="predicted"/>
<dbReference type="AlphaFoldDB" id="A0A232F8G7"/>
<gene>
    <name evidence="1" type="ORF">TSAR_010367</name>
</gene>
<dbReference type="Proteomes" id="UP000215335">
    <property type="component" value="Unassembled WGS sequence"/>
</dbReference>
<dbReference type="EMBL" id="NNAY01000741">
    <property type="protein sequence ID" value="OXU26743.1"/>
    <property type="molecule type" value="Genomic_DNA"/>
</dbReference>
<keyword evidence="2" id="KW-1185">Reference proteome</keyword>
<accession>A0A232F8G7</accession>
<organism evidence="1 2">
    <name type="scientific">Trichomalopsis sarcophagae</name>
    <dbReference type="NCBI Taxonomy" id="543379"/>
    <lineage>
        <taxon>Eukaryota</taxon>
        <taxon>Metazoa</taxon>
        <taxon>Ecdysozoa</taxon>
        <taxon>Arthropoda</taxon>
        <taxon>Hexapoda</taxon>
        <taxon>Insecta</taxon>
        <taxon>Pterygota</taxon>
        <taxon>Neoptera</taxon>
        <taxon>Endopterygota</taxon>
        <taxon>Hymenoptera</taxon>
        <taxon>Apocrita</taxon>
        <taxon>Proctotrupomorpha</taxon>
        <taxon>Chalcidoidea</taxon>
        <taxon>Pteromalidae</taxon>
        <taxon>Pteromalinae</taxon>
        <taxon>Trichomalopsis</taxon>
    </lineage>
</organism>
<reference evidence="1 2" key="1">
    <citation type="journal article" date="2017" name="Curr. Biol.">
        <title>The Evolution of Venom by Co-option of Single-Copy Genes.</title>
        <authorList>
            <person name="Martinson E.O."/>
            <person name="Mrinalini"/>
            <person name="Kelkar Y.D."/>
            <person name="Chang C.H."/>
            <person name="Werren J.H."/>
        </authorList>
    </citation>
    <scope>NUCLEOTIDE SEQUENCE [LARGE SCALE GENOMIC DNA]</scope>
    <source>
        <strain evidence="1 2">Alberta</strain>
        <tissue evidence="1">Whole body</tissue>
    </source>
</reference>